<dbReference type="InterPro" id="IPR021059">
    <property type="entry name" value="DnaJ-related_N"/>
</dbReference>
<dbReference type="Pfam" id="PF12339">
    <property type="entry name" value="DNAJ_related"/>
    <property type="match status" value="1"/>
</dbReference>
<dbReference type="GeneID" id="79176842"/>
<dbReference type="RefSeq" id="WP_015487143.1">
    <property type="nucleotide sequence ID" value="NC_020888.1"/>
</dbReference>
<evidence type="ECO:0000313" key="4">
    <source>
        <dbReference type="Proteomes" id="UP000011866"/>
    </source>
</evidence>
<keyword evidence="4" id="KW-1185">Reference proteome</keyword>
<dbReference type="EMBL" id="HF680312">
    <property type="protein sequence ID" value="CCU72423.1"/>
    <property type="molecule type" value="Genomic_DNA"/>
</dbReference>
<sequence length="218" mass="24735">MTSLISASGPLLNLSPTEALDSEPMLDLLACCLADGSSYSEYDIIRWLQQPEQSVFRKDAMSDNLTLFQTHFMLMHWLYQLRERLINAKAGILNISALNIVLEPWPQADNAEKRSGEPTANTPLTSADPLAAYYLDINNLSTDRQGVENLLSSFWLLMLEPGHRDQDLALLELSEPVSNQEIRLQYRRLAMQHHPDRGGDDASFREITAAYQRLKLQF</sequence>
<dbReference type="CDD" id="cd06257">
    <property type="entry name" value="DnaJ"/>
    <property type="match status" value="1"/>
</dbReference>
<accession>M5DSC1</accession>
<organism evidence="3 4">
    <name type="scientific">Thalassolituus oleivorans MIL-1</name>
    <dbReference type="NCBI Taxonomy" id="1298593"/>
    <lineage>
        <taxon>Bacteria</taxon>
        <taxon>Pseudomonadati</taxon>
        <taxon>Pseudomonadota</taxon>
        <taxon>Gammaproteobacteria</taxon>
        <taxon>Oceanospirillales</taxon>
        <taxon>Oceanospirillaceae</taxon>
        <taxon>Thalassolituus</taxon>
    </lineage>
</organism>
<dbReference type="eggNOG" id="COG2214">
    <property type="taxonomic scope" value="Bacteria"/>
</dbReference>
<evidence type="ECO:0000259" key="2">
    <source>
        <dbReference type="PROSITE" id="PS50076"/>
    </source>
</evidence>
<name>M5DSC1_9GAMM</name>
<evidence type="ECO:0000313" key="3">
    <source>
        <dbReference type="EMBL" id="CCU72423.1"/>
    </source>
</evidence>
<reference evidence="3 4" key="1">
    <citation type="journal article" date="2013" name="Genome Announc.">
        <title>Genome Sequence of Thalassolituus oleivorans MIL-1 (DSM 14913T).</title>
        <authorList>
            <person name="Golyshin P.N."/>
            <person name="Werner J."/>
            <person name="Chernikova T.N."/>
            <person name="Tran H."/>
            <person name="Ferrer M."/>
            <person name="Yakimov M.M."/>
            <person name="Teeling H."/>
            <person name="Golyshina O.V."/>
        </authorList>
    </citation>
    <scope>NUCLEOTIDE SEQUENCE [LARGE SCALE GENOMIC DNA]</scope>
    <source>
        <strain evidence="3 4">MIL-1</strain>
    </source>
</reference>
<dbReference type="SUPFAM" id="SSF46565">
    <property type="entry name" value="Chaperone J-domain"/>
    <property type="match status" value="1"/>
</dbReference>
<dbReference type="SMART" id="SM00271">
    <property type="entry name" value="DnaJ"/>
    <property type="match status" value="1"/>
</dbReference>
<dbReference type="KEGG" id="tol:TOL_2014"/>
<evidence type="ECO:0000256" key="1">
    <source>
        <dbReference type="ARBA" id="ARBA00023186"/>
    </source>
</evidence>
<dbReference type="PROSITE" id="PS50076">
    <property type="entry name" value="DNAJ_2"/>
    <property type="match status" value="1"/>
</dbReference>
<dbReference type="STRING" id="187493.CN03_08265"/>
<dbReference type="HOGENOM" id="CLU_103241_1_0_6"/>
<dbReference type="AlphaFoldDB" id="M5DSC1"/>
<protein>
    <submittedName>
        <fullName evidence="3">DnaJ family molecular chaperone</fullName>
    </submittedName>
</protein>
<dbReference type="Gene3D" id="1.10.287.110">
    <property type="entry name" value="DnaJ domain"/>
    <property type="match status" value="1"/>
</dbReference>
<dbReference type="InterPro" id="IPR001623">
    <property type="entry name" value="DnaJ_domain"/>
</dbReference>
<keyword evidence="1" id="KW-0143">Chaperone</keyword>
<gene>
    <name evidence="3" type="ORF">TOL_2014</name>
</gene>
<dbReference type="Proteomes" id="UP000011866">
    <property type="component" value="Chromosome"/>
</dbReference>
<dbReference type="Pfam" id="PF00226">
    <property type="entry name" value="DnaJ"/>
    <property type="match status" value="1"/>
</dbReference>
<proteinExistence type="predicted"/>
<dbReference type="InterPro" id="IPR036869">
    <property type="entry name" value="J_dom_sf"/>
</dbReference>
<feature type="domain" description="J" evidence="2">
    <location>
        <begin position="166"/>
        <end position="218"/>
    </location>
</feature>